<dbReference type="AlphaFoldDB" id="A0A9P6CDV0"/>
<name>A0A9P6CDV0_9AGAR</name>
<dbReference type="OrthoDB" id="3184970at2759"/>
<evidence type="ECO:0000313" key="2">
    <source>
        <dbReference type="Proteomes" id="UP000807353"/>
    </source>
</evidence>
<dbReference type="InterPro" id="IPR011333">
    <property type="entry name" value="SKP1/BTB/POZ_sf"/>
</dbReference>
<organism evidence="1 2">
    <name type="scientific">Collybia nuda</name>
    <dbReference type="NCBI Taxonomy" id="64659"/>
    <lineage>
        <taxon>Eukaryota</taxon>
        <taxon>Fungi</taxon>
        <taxon>Dikarya</taxon>
        <taxon>Basidiomycota</taxon>
        <taxon>Agaricomycotina</taxon>
        <taxon>Agaricomycetes</taxon>
        <taxon>Agaricomycetidae</taxon>
        <taxon>Agaricales</taxon>
        <taxon>Tricholomatineae</taxon>
        <taxon>Clitocybaceae</taxon>
        <taxon>Collybia</taxon>
    </lineage>
</organism>
<sequence length="471" mass="53350">MSDRHISTSNASFSEKFNSLDADITFRSCDDILFKIHRKNLEVCTGGFPPSGFDTLGEIVPLTESASTLEILFQYMYPVPQPDIRSFPFVTMAAVAEAAEKYQVYPAIYICTIIMETILPENAHPVLIHAGRHSHKSLLAKAAPYIIGTPLDEIISELPRNIIIPWTTLPAIKQIKYHMAWEHVLQEARAYPGRNGFYRPQDLMSYLIKLNNVVALKDLGTVFGDIINSADADIVFKSCDDTLFKIHRKNLEVCTGGFPPSGFDTLGEIVPLTESSSTLELLFQYIYPMPQPDIRSFSIEVISAVAEAAEKYRVYPAIFNCMLIMEIMLPENAHQIFFHAGRHGHKPLLGKAAPFIIGTPLDEIVSELPVNLVVPWIKYNMTWDEELRKARVYPHNNPLYGFSNIRDRYPQDIMNHITKLEDVTVLKDLTKVFGEIAKADTNPLPSYLRLWQNAIKSNVQEIKSFDKYLEP</sequence>
<dbReference type="SUPFAM" id="SSF54695">
    <property type="entry name" value="POZ domain"/>
    <property type="match status" value="1"/>
</dbReference>
<reference evidence="1" key="1">
    <citation type="submission" date="2020-11" db="EMBL/GenBank/DDBJ databases">
        <authorList>
            <consortium name="DOE Joint Genome Institute"/>
            <person name="Ahrendt S."/>
            <person name="Riley R."/>
            <person name="Andreopoulos W."/>
            <person name="Labutti K."/>
            <person name="Pangilinan J."/>
            <person name="Ruiz-Duenas F.J."/>
            <person name="Barrasa J.M."/>
            <person name="Sanchez-Garcia M."/>
            <person name="Camarero S."/>
            <person name="Miyauchi S."/>
            <person name="Serrano A."/>
            <person name="Linde D."/>
            <person name="Babiker R."/>
            <person name="Drula E."/>
            <person name="Ayuso-Fernandez I."/>
            <person name="Pacheco R."/>
            <person name="Padilla G."/>
            <person name="Ferreira P."/>
            <person name="Barriuso J."/>
            <person name="Kellner H."/>
            <person name="Castanera R."/>
            <person name="Alfaro M."/>
            <person name="Ramirez L."/>
            <person name="Pisabarro A.G."/>
            <person name="Kuo A."/>
            <person name="Tritt A."/>
            <person name="Lipzen A."/>
            <person name="He G."/>
            <person name="Yan M."/>
            <person name="Ng V."/>
            <person name="Cullen D."/>
            <person name="Martin F."/>
            <person name="Rosso M.-N."/>
            <person name="Henrissat B."/>
            <person name="Hibbett D."/>
            <person name="Martinez A.T."/>
            <person name="Grigoriev I.V."/>
        </authorList>
    </citation>
    <scope>NUCLEOTIDE SEQUENCE</scope>
    <source>
        <strain evidence="1">CBS 247.69</strain>
    </source>
</reference>
<evidence type="ECO:0008006" key="3">
    <source>
        <dbReference type="Google" id="ProtNLM"/>
    </source>
</evidence>
<evidence type="ECO:0000313" key="1">
    <source>
        <dbReference type="EMBL" id="KAF9458530.1"/>
    </source>
</evidence>
<comment type="caution">
    <text evidence="1">The sequence shown here is derived from an EMBL/GenBank/DDBJ whole genome shotgun (WGS) entry which is preliminary data.</text>
</comment>
<keyword evidence="2" id="KW-1185">Reference proteome</keyword>
<dbReference type="Gene3D" id="3.30.710.10">
    <property type="entry name" value="Potassium Channel Kv1.1, Chain A"/>
    <property type="match status" value="1"/>
</dbReference>
<protein>
    <recommendedName>
        <fullName evidence="3">BTB domain-containing protein</fullName>
    </recommendedName>
</protein>
<proteinExistence type="predicted"/>
<dbReference type="Proteomes" id="UP000807353">
    <property type="component" value="Unassembled WGS sequence"/>
</dbReference>
<gene>
    <name evidence="1" type="ORF">BDZ94DRAFT_1325461</name>
</gene>
<accession>A0A9P6CDV0</accession>
<dbReference type="EMBL" id="MU150338">
    <property type="protein sequence ID" value="KAF9458530.1"/>
    <property type="molecule type" value="Genomic_DNA"/>
</dbReference>